<proteinExistence type="predicted"/>
<dbReference type="SUPFAM" id="SSF46689">
    <property type="entry name" value="Homeodomain-like"/>
    <property type="match status" value="1"/>
</dbReference>
<accession>A0AAV9P9Z9</accession>
<dbReference type="RefSeq" id="XP_064659370.1">
    <property type="nucleotide sequence ID" value="XM_064802009.1"/>
</dbReference>
<gene>
    <name evidence="3" type="ORF">LTR77_004757</name>
</gene>
<reference evidence="3 4" key="1">
    <citation type="submission" date="2023-08" db="EMBL/GenBank/DDBJ databases">
        <title>Black Yeasts Isolated from many extreme environments.</title>
        <authorList>
            <person name="Coleine C."/>
            <person name="Stajich J.E."/>
            <person name="Selbmann L."/>
        </authorList>
    </citation>
    <scope>NUCLEOTIDE SEQUENCE [LARGE SCALE GENOMIC DNA]</scope>
    <source>
        <strain evidence="3 4">CCFEE 5935</strain>
    </source>
</reference>
<dbReference type="EMBL" id="JAVRRT010000007">
    <property type="protein sequence ID" value="KAK5170172.1"/>
    <property type="molecule type" value="Genomic_DNA"/>
</dbReference>
<feature type="domain" description="Myb-like" evidence="2">
    <location>
        <begin position="170"/>
        <end position="219"/>
    </location>
</feature>
<dbReference type="InterPro" id="IPR009057">
    <property type="entry name" value="Homeodomain-like_sf"/>
</dbReference>
<comment type="caution">
    <text evidence="3">The sequence shown here is derived from an EMBL/GenBank/DDBJ whole genome shotgun (WGS) entry which is preliminary data.</text>
</comment>
<dbReference type="Proteomes" id="UP001337655">
    <property type="component" value="Unassembled WGS sequence"/>
</dbReference>
<dbReference type="PROSITE" id="PS50090">
    <property type="entry name" value="MYB_LIKE"/>
    <property type="match status" value="1"/>
</dbReference>
<evidence type="ECO:0000256" key="1">
    <source>
        <dbReference type="SAM" id="MobiDB-lite"/>
    </source>
</evidence>
<protein>
    <recommendedName>
        <fullName evidence="2">Myb-like domain-containing protein</fullName>
    </recommendedName>
</protein>
<dbReference type="InterPro" id="IPR001005">
    <property type="entry name" value="SANT/Myb"/>
</dbReference>
<feature type="region of interest" description="Disordered" evidence="1">
    <location>
        <begin position="1"/>
        <end position="21"/>
    </location>
</feature>
<evidence type="ECO:0000313" key="3">
    <source>
        <dbReference type="EMBL" id="KAK5170172.1"/>
    </source>
</evidence>
<sequence>MSYPAHSDPTSPRPAPQQQQETLTLCDVEPQPIRTESNREMCVRDQALQPANEDSVLWTNDPVQSLWPFCPAPKIPLIWRLWWYTPSTAGDLQPDRLPNVRSLRLYGWHEFEGPIPYESRPSFFYRQFNFVGRLDRSDKTLNWIWDQFQRLYPPWRSIAVDAQPLFLETKGDVVVGRWTANEKQLLIELRWIRGEVWKSISEKLGHDMGACRLQYYKMVPRSKEAEELVSWSEDDRTAFERSTPMEEDFELGSWSEDDRSHRTAFGRSTSVKDDFEDTDRAILEDLGEEPWREGYMFEEAKSSGADHYGFGKSRSNRQEDRPSYPPYLSDSPIEDMFGQRMETTASHSEDDNRNGGELSGAVTYRNPTKSRLRLLNSGPRPNAPRGPAS</sequence>
<evidence type="ECO:0000313" key="4">
    <source>
        <dbReference type="Proteomes" id="UP001337655"/>
    </source>
</evidence>
<dbReference type="GeneID" id="89926102"/>
<keyword evidence="4" id="KW-1185">Reference proteome</keyword>
<feature type="region of interest" description="Disordered" evidence="1">
    <location>
        <begin position="304"/>
        <end position="389"/>
    </location>
</feature>
<dbReference type="AlphaFoldDB" id="A0AAV9P9Z9"/>
<evidence type="ECO:0000259" key="2">
    <source>
        <dbReference type="PROSITE" id="PS50090"/>
    </source>
</evidence>
<name>A0AAV9P9Z9_9PEZI</name>
<organism evidence="3 4">
    <name type="scientific">Saxophila tyrrhenica</name>
    <dbReference type="NCBI Taxonomy" id="1690608"/>
    <lineage>
        <taxon>Eukaryota</taxon>
        <taxon>Fungi</taxon>
        <taxon>Dikarya</taxon>
        <taxon>Ascomycota</taxon>
        <taxon>Pezizomycotina</taxon>
        <taxon>Dothideomycetes</taxon>
        <taxon>Dothideomycetidae</taxon>
        <taxon>Mycosphaerellales</taxon>
        <taxon>Extremaceae</taxon>
        <taxon>Saxophila</taxon>
    </lineage>
</organism>